<proteinExistence type="predicted"/>
<evidence type="ECO:0000313" key="1">
    <source>
        <dbReference type="EMBL" id="CAI9943248.1"/>
    </source>
</evidence>
<dbReference type="EMBL" id="CAXDID020000147">
    <property type="protein sequence ID" value="CAL6040933.1"/>
    <property type="molecule type" value="Genomic_DNA"/>
</dbReference>
<sequence length="252" mass="29650">MLHIHNLILKQQLTVLKQNPCMCYIQDNNYIYLNLDELLQTLLDQTAYMPDQQVTQLIYFNLQNLLTIAESADQCVFNDLLFLLSTIRTKSILLHSSSLYSILVNAVFNNIIFHPSAPYIRFLTLNLDLLWFGNQYQIINEVRRLNNSFLTESVLQKTIESNDPDLILELLNEINAQEYITELIDHLNYQQTIKIIIEQMRERKIQKLSENVKTTLEYFPEAFDVLQKEFNNCFQDEIFGLEVHKTKLILAI</sequence>
<reference evidence="2 3" key="2">
    <citation type="submission" date="2024-07" db="EMBL/GenBank/DDBJ databases">
        <authorList>
            <person name="Akdeniz Z."/>
        </authorList>
    </citation>
    <scope>NUCLEOTIDE SEQUENCE [LARGE SCALE GENOMIC DNA]</scope>
</reference>
<comment type="caution">
    <text evidence="1">The sequence shown here is derived from an EMBL/GenBank/DDBJ whole genome shotgun (WGS) entry which is preliminary data.</text>
</comment>
<dbReference type="EMBL" id="CATOUU010000714">
    <property type="protein sequence ID" value="CAI9943248.1"/>
    <property type="molecule type" value="Genomic_DNA"/>
</dbReference>
<evidence type="ECO:0000313" key="3">
    <source>
        <dbReference type="Proteomes" id="UP001642409"/>
    </source>
</evidence>
<gene>
    <name evidence="1" type="ORF">HINF_LOCUS30893</name>
    <name evidence="2" type="ORF">HINF_LOCUS38586</name>
</gene>
<organism evidence="1">
    <name type="scientific">Hexamita inflata</name>
    <dbReference type="NCBI Taxonomy" id="28002"/>
    <lineage>
        <taxon>Eukaryota</taxon>
        <taxon>Metamonada</taxon>
        <taxon>Diplomonadida</taxon>
        <taxon>Hexamitidae</taxon>
        <taxon>Hexamitinae</taxon>
        <taxon>Hexamita</taxon>
    </lineage>
</organism>
<evidence type="ECO:0000313" key="2">
    <source>
        <dbReference type="EMBL" id="CAL6040933.1"/>
    </source>
</evidence>
<protein>
    <submittedName>
        <fullName evidence="2">Hypothetical_protein</fullName>
    </submittedName>
</protein>
<name>A0AA86PTG3_9EUKA</name>
<keyword evidence="3" id="KW-1185">Reference proteome</keyword>
<dbReference type="Proteomes" id="UP001642409">
    <property type="component" value="Unassembled WGS sequence"/>
</dbReference>
<dbReference type="AlphaFoldDB" id="A0AA86PTG3"/>
<accession>A0AA86PTG3</accession>
<reference evidence="1" key="1">
    <citation type="submission" date="2023-06" db="EMBL/GenBank/DDBJ databases">
        <authorList>
            <person name="Kurt Z."/>
        </authorList>
    </citation>
    <scope>NUCLEOTIDE SEQUENCE</scope>
</reference>